<dbReference type="NCBIfam" id="TIGR00126">
    <property type="entry name" value="deoC"/>
    <property type="match status" value="1"/>
</dbReference>
<protein>
    <recommendedName>
        <fullName evidence="7">Deoxyribose-phosphate aldolase</fullName>
        <shortName evidence="7">DERA</shortName>
        <ecNumber evidence="7">4.1.2.4</ecNumber>
    </recommendedName>
    <alternativeName>
        <fullName evidence="7">2-deoxy-D-ribose 5-phosphate aldolase</fullName>
    </alternativeName>
    <alternativeName>
        <fullName evidence="7">Phosphodeoxyriboaldolase</fullName>
        <shortName evidence="7">Deoxyriboaldolase</shortName>
    </alternativeName>
</protein>
<dbReference type="Proteomes" id="UP000824229">
    <property type="component" value="Unassembled WGS sequence"/>
</dbReference>
<dbReference type="PIRSF" id="PIRSF001357">
    <property type="entry name" value="DeoC"/>
    <property type="match status" value="1"/>
</dbReference>
<feature type="active site" description="Proton donor/acceptor" evidence="7">
    <location>
        <position position="89"/>
    </location>
</feature>
<dbReference type="GO" id="GO:0004139">
    <property type="term" value="F:deoxyribose-phosphate aldolase activity"/>
    <property type="evidence" value="ECO:0007669"/>
    <property type="project" value="UniProtKB-UniRule"/>
</dbReference>
<evidence type="ECO:0000256" key="4">
    <source>
        <dbReference type="ARBA" id="ARBA00023270"/>
    </source>
</evidence>
<evidence type="ECO:0000256" key="5">
    <source>
        <dbReference type="ARBA" id="ARBA00048791"/>
    </source>
</evidence>
<comment type="similarity">
    <text evidence="1 7">Belongs to the DeoC/FbaB aldolase family. DeoC type 1 subfamily.</text>
</comment>
<comment type="subcellular location">
    <subcellularLocation>
        <location evidence="7">Cytoplasm</location>
    </subcellularLocation>
</comment>
<dbReference type="FunFam" id="3.20.20.70:FF:000044">
    <property type="entry name" value="Deoxyribose-phosphate aldolase"/>
    <property type="match status" value="1"/>
</dbReference>
<dbReference type="GO" id="GO:0009264">
    <property type="term" value="P:deoxyribonucleotide catabolic process"/>
    <property type="evidence" value="ECO:0007669"/>
    <property type="project" value="UniProtKB-UniRule"/>
</dbReference>
<dbReference type="GO" id="GO:0006018">
    <property type="term" value="P:2-deoxyribose 1-phosphate catabolic process"/>
    <property type="evidence" value="ECO:0007669"/>
    <property type="project" value="UniProtKB-UniRule"/>
</dbReference>
<proteinExistence type="inferred from homology"/>
<feature type="active site" description="Schiff-base intermediate with acetaldehyde" evidence="7">
    <location>
        <position position="155"/>
    </location>
</feature>
<name>A0A9E2NLP8_9FIRM</name>
<dbReference type="PANTHER" id="PTHR10889:SF1">
    <property type="entry name" value="DEOXYRIBOSE-PHOSPHATE ALDOLASE"/>
    <property type="match status" value="1"/>
</dbReference>
<sequence>MNIAQTIDHTLLKATATEEQIKQLCKEAIEYHFKTVCVPTCYVELANQMLQETEIGITTVVGFPLGNETPKAKAFQAKEAILNGATDIDTVINVGALKDGKYDYVQFDIEEVVKASKETNPNTIVKVIIETCYLTKEEIEKATELVVAAGADFVKTSTGFGTGGATLEDVKLMKKVAGDKIEVKASGGISDAKTAAAMIEAGATRLGVSKSIAIVTGEKVVADGSY</sequence>
<gene>
    <name evidence="7 8" type="primary">deoC</name>
    <name evidence="8" type="ORF">H9872_07520</name>
</gene>
<comment type="caution">
    <text evidence="8">The sequence shown here is derived from an EMBL/GenBank/DDBJ whole genome shotgun (WGS) entry which is preliminary data.</text>
</comment>
<keyword evidence="2 7" id="KW-0963">Cytoplasm</keyword>
<dbReference type="SUPFAM" id="SSF51569">
    <property type="entry name" value="Aldolase"/>
    <property type="match status" value="1"/>
</dbReference>
<evidence type="ECO:0000256" key="6">
    <source>
        <dbReference type="ARBA" id="ARBA00056337"/>
    </source>
</evidence>
<evidence type="ECO:0000313" key="9">
    <source>
        <dbReference type="Proteomes" id="UP000824229"/>
    </source>
</evidence>
<dbReference type="EMBL" id="JAHLFQ010000171">
    <property type="protein sequence ID" value="MBU3804590.1"/>
    <property type="molecule type" value="Genomic_DNA"/>
</dbReference>
<evidence type="ECO:0000256" key="2">
    <source>
        <dbReference type="ARBA" id="ARBA00022490"/>
    </source>
</evidence>
<feature type="active site" description="Proton donor/acceptor" evidence="7">
    <location>
        <position position="184"/>
    </location>
</feature>
<dbReference type="GO" id="GO:0016052">
    <property type="term" value="P:carbohydrate catabolic process"/>
    <property type="evidence" value="ECO:0007669"/>
    <property type="project" value="TreeGrafter"/>
</dbReference>
<comment type="catalytic activity">
    <reaction evidence="5 7">
        <text>2-deoxy-D-ribose 5-phosphate = D-glyceraldehyde 3-phosphate + acetaldehyde</text>
        <dbReference type="Rhea" id="RHEA:12821"/>
        <dbReference type="ChEBI" id="CHEBI:15343"/>
        <dbReference type="ChEBI" id="CHEBI:59776"/>
        <dbReference type="ChEBI" id="CHEBI:62877"/>
        <dbReference type="EC" id="4.1.2.4"/>
    </reaction>
</comment>
<keyword evidence="4 7" id="KW-0704">Schiff base</keyword>
<dbReference type="Pfam" id="PF01791">
    <property type="entry name" value="DeoC"/>
    <property type="match status" value="1"/>
</dbReference>
<keyword evidence="3 7" id="KW-0456">Lyase</keyword>
<dbReference type="GO" id="GO:0005737">
    <property type="term" value="C:cytoplasm"/>
    <property type="evidence" value="ECO:0007669"/>
    <property type="project" value="UniProtKB-SubCell"/>
</dbReference>
<evidence type="ECO:0000256" key="1">
    <source>
        <dbReference type="ARBA" id="ARBA00010936"/>
    </source>
</evidence>
<accession>A0A9E2NLP8</accession>
<dbReference type="CDD" id="cd00959">
    <property type="entry name" value="DeoC"/>
    <property type="match status" value="1"/>
</dbReference>
<evidence type="ECO:0000256" key="7">
    <source>
        <dbReference type="HAMAP-Rule" id="MF_00114"/>
    </source>
</evidence>
<dbReference type="Gene3D" id="3.20.20.70">
    <property type="entry name" value="Aldolase class I"/>
    <property type="match status" value="1"/>
</dbReference>
<evidence type="ECO:0000256" key="3">
    <source>
        <dbReference type="ARBA" id="ARBA00023239"/>
    </source>
</evidence>
<dbReference type="EC" id="4.1.2.4" evidence="7"/>
<dbReference type="InterPro" id="IPR002915">
    <property type="entry name" value="DeoC/FbaB/LacD_aldolase"/>
</dbReference>
<dbReference type="PANTHER" id="PTHR10889">
    <property type="entry name" value="DEOXYRIBOSE-PHOSPHATE ALDOLASE"/>
    <property type="match status" value="1"/>
</dbReference>
<dbReference type="InterPro" id="IPR011343">
    <property type="entry name" value="DeoC"/>
</dbReference>
<dbReference type="HAMAP" id="MF_00114">
    <property type="entry name" value="DeoC_type1"/>
    <property type="match status" value="1"/>
</dbReference>
<reference evidence="8" key="2">
    <citation type="submission" date="2021-04" db="EMBL/GenBank/DDBJ databases">
        <authorList>
            <person name="Gilroy R."/>
        </authorList>
    </citation>
    <scope>NUCLEOTIDE SEQUENCE</scope>
    <source>
        <strain evidence="8">B5-657</strain>
    </source>
</reference>
<organism evidence="8 9">
    <name type="scientific">Candidatus Cellulosilyticum pullistercoris</name>
    <dbReference type="NCBI Taxonomy" id="2838521"/>
    <lineage>
        <taxon>Bacteria</taxon>
        <taxon>Bacillati</taxon>
        <taxon>Bacillota</taxon>
        <taxon>Clostridia</taxon>
        <taxon>Lachnospirales</taxon>
        <taxon>Cellulosilyticaceae</taxon>
        <taxon>Cellulosilyticum</taxon>
    </lineage>
</organism>
<dbReference type="SMART" id="SM01133">
    <property type="entry name" value="DeoC"/>
    <property type="match status" value="1"/>
</dbReference>
<dbReference type="InterPro" id="IPR013785">
    <property type="entry name" value="Aldolase_TIM"/>
</dbReference>
<dbReference type="InterPro" id="IPR028581">
    <property type="entry name" value="DeoC_typeI"/>
</dbReference>
<dbReference type="AlphaFoldDB" id="A0A9E2NLP8"/>
<comment type="function">
    <text evidence="6 7">Catalyzes a reversible aldol reaction between acetaldehyde and D-glyceraldehyde 3-phosphate to generate 2-deoxy-D-ribose 5-phosphate.</text>
</comment>
<evidence type="ECO:0000313" key="8">
    <source>
        <dbReference type="EMBL" id="MBU3804590.1"/>
    </source>
</evidence>
<comment type="pathway">
    <text evidence="7">Carbohydrate degradation; 2-deoxy-D-ribose 1-phosphate degradation; D-glyceraldehyde 3-phosphate and acetaldehyde from 2-deoxy-alpha-D-ribose 1-phosphate: step 2/2.</text>
</comment>
<reference evidence="8" key="1">
    <citation type="journal article" date="2021" name="PeerJ">
        <title>Extensive microbial diversity within the chicken gut microbiome revealed by metagenomics and culture.</title>
        <authorList>
            <person name="Gilroy R."/>
            <person name="Ravi A."/>
            <person name="Getino M."/>
            <person name="Pursley I."/>
            <person name="Horton D.L."/>
            <person name="Alikhan N.F."/>
            <person name="Baker D."/>
            <person name="Gharbi K."/>
            <person name="Hall N."/>
            <person name="Watson M."/>
            <person name="Adriaenssens E.M."/>
            <person name="Foster-Nyarko E."/>
            <person name="Jarju S."/>
            <person name="Secka A."/>
            <person name="Antonio M."/>
            <person name="Oren A."/>
            <person name="Chaudhuri R.R."/>
            <person name="La Ragione R."/>
            <person name="Hildebrand F."/>
            <person name="Pallen M.J."/>
        </authorList>
    </citation>
    <scope>NUCLEOTIDE SEQUENCE</scope>
    <source>
        <strain evidence="8">B5-657</strain>
    </source>
</reference>